<dbReference type="Pfam" id="PF06094">
    <property type="entry name" value="GGACT"/>
    <property type="match status" value="1"/>
</dbReference>
<evidence type="ECO:0000259" key="2">
    <source>
        <dbReference type="Pfam" id="PF06094"/>
    </source>
</evidence>
<dbReference type="InterPro" id="IPR009288">
    <property type="entry name" value="AIG2-like_dom"/>
</dbReference>
<sequence>MDVFVYGTLTEPAHVRELLDSFAYVGAATLSGLRVVEGRYPTLAPPSETVDAGGDADGDAIDGTGPVGADSDTGISVDAAVGGRLLRTDEIAALDAYERVNDGLYTRVSVPLVAPDGTRRGEAAVYVGDPERLDAPASWPGSGPFEARVARTVRDRGVTVRIQPQG</sequence>
<gene>
    <name evidence="3" type="ORF">ACFQFD_15435</name>
</gene>
<evidence type="ECO:0000256" key="1">
    <source>
        <dbReference type="SAM" id="MobiDB-lite"/>
    </source>
</evidence>
<keyword evidence="4" id="KW-1185">Reference proteome</keyword>
<comment type="caution">
    <text evidence="3">The sequence shown here is derived from an EMBL/GenBank/DDBJ whole genome shotgun (WGS) entry which is preliminary data.</text>
</comment>
<feature type="domain" description="Gamma-glutamylcyclotransferase AIG2-like" evidence="2">
    <location>
        <begin position="3"/>
        <end position="49"/>
    </location>
</feature>
<dbReference type="InterPro" id="IPR013024">
    <property type="entry name" value="GGCT-like"/>
</dbReference>
<feature type="region of interest" description="Disordered" evidence="1">
    <location>
        <begin position="44"/>
        <end position="73"/>
    </location>
</feature>
<dbReference type="Proteomes" id="UP001596443">
    <property type="component" value="Unassembled WGS sequence"/>
</dbReference>
<dbReference type="CDD" id="cd06661">
    <property type="entry name" value="GGCT_like"/>
    <property type="match status" value="1"/>
</dbReference>
<organism evidence="3 4">
    <name type="scientific">Halobaculum halobium</name>
    <dbReference type="NCBI Taxonomy" id="3032281"/>
    <lineage>
        <taxon>Archaea</taxon>
        <taxon>Methanobacteriati</taxon>
        <taxon>Methanobacteriota</taxon>
        <taxon>Stenosarchaea group</taxon>
        <taxon>Halobacteria</taxon>
        <taxon>Halobacteriales</taxon>
        <taxon>Haloferacaceae</taxon>
        <taxon>Halobaculum</taxon>
    </lineage>
</organism>
<protein>
    <submittedName>
        <fullName evidence="3">Gamma-glutamylcyclotransferase</fullName>
    </submittedName>
</protein>
<dbReference type="RefSeq" id="WP_284061506.1">
    <property type="nucleotide sequence ID" value="NZ_CP126158.1"/>
</dbReference>
<accession>A0ABD5TIJ4</accession>
<dbReference type="GeneID" id="81210457"/>
<evidence type="ECO:0000313" key="3">
    <source>
        <dbReference type="EMBL" id="MFC6787340.1"/>
    </source>
</evidence>
<dbReference type="AlphaFoldDB" id="A0ABD5TIJ4"/>
<dbReference type="SUPFAM" id="SSF110857">
    <property type="entry name" value="Gamma-glutamyl cyclotransferase-like"/>
    <property type="match status" value="1"/>
</dbReference>
<reference evidence="3 4" key="1">
    <citation type="journal article" date="2019" name="Int. J. Syst. Evol. Microbiol.">
        <title>The Global Catalogue of Microorganisms (GCM) 10K type strain sequencing project: providing services to taxonomists for standard genome sequencing and annotation.</title>
        <authorList>
            <consortium name="The Broad Institute Genomics Platform"/>
            <consortium name="The Broad Institute Genome Sequencing Center for Infectious Disease"/>
            <person name="Wu L."/>
            <person name="Ma J."/>
        </authorList>
    </citation>
    <scope>NUCLEOTIDE SEQUENCE [LARGE SCALE GENOMIC DNA]</scope>
    <source>
        <strain evidence="3 4">SYNS20</strain>
    </source>
</reference>
<name>A0ABD5TIJ4_9EURY</name>
<dbReference type="EMBL" id="JBHSWX010000012">
    <property type="protein sequence ID" value="MFC6787340.1"/>
    <property type="molecule type" value="Genomic_DNA"/>
</dbReference>
<evidence type="ECO:0000313" key="4">
    <source>
        <dbReference type="Proteomes" id="UP001596443"/>
    </source>
</evidence>
<dbReference type="InterPro" id="IPR036568">
    <property type="entry name" value="GGCT-like_sf"/>
</dbReference>
<dbReference type="Gene3D" id="3.10.490.10">
    <property type="entry name" value="Gamma-glutamyl cyclotransferase-like"/>
    <property type="match status" value="1"/>
</dbReference>
<proteinExistence type="predicted"/>